<comment type="similarity">
    <text evidence="10">Belongs to the adenylate kinase family. AK6 subfamily.</text>
</comment>
<dbReference type="GO" id="GO:0016887">
    <property type="term" value="F:ATP hydrolysis activity"/>
    <property type="evidence" value="ECO:0007669"/>
    <property type="project" value="UniProtKB-UniRule"/>
</dbReference>
<keyword evidence="7 10" id="KW-0418">Kinase</keyword>
<dbReference type="InterPro" id="IPR027417">
    <property type="entry name" value="P-loop_NTPase"/>
</dbReference>
<evidence type="ECO:0000256" key="6">
    <source>
        <dbReference type="ARBA" id="ARBA00022741"/>
    </source>
</evidence>
<dbReference type="CDD" id="cd00009">
    <property type="entry name" value="AAA"/>
    <property type="match status" value="1"/>
</dbReference>
<evidence type="ECO:0000256" key="2">
    <source>
        <dbReference type="ARBA" id="ARBA00022490"/>
    </source>
</evidence>
<dbReference type="SUPFAM" id="SSF52540">
    <property type="entry name" value="P-loop containing nucleoside triphosphate hydrolases"/>
    <property type="match status" value="1"/>
</dbReference>
<comment type="subcellular location">
    <subcellularLocation>
        <location evidence="10">Cytoplasm</location>
    </subcellularLocation>
    <subcellularLocation>
        <location evidence="10">Nucleus</location>
    </subcellularLocation>
</comment>
<evidence type="ECO:0000256" key="1">
    <source>
        <dbReference type="ARBA" id="ARBA00000582"/>
    </source>
</evidence>
<comment type="catalytic activity">
    <reaction evidence="10">
        <text>ATP + H2O = ADP + phosphate + H(+)</text>
        <dbReference type="Rhea" id="RHEA:13065"/>
        <dbReference type="ChEBI" id="CHEBI:15377"/>
        <dbReference type="ChEBI" id="CHEBI:15378"/>
        <dbReference type="ChEBI" id="CHEBI:30616"/>
        <dbReference type="ChEBI" id="CHEBI:43474"/>
        <dbReference type="ChEBI" id="CHEBI:456216"/>
    </reaction>
</comment>
<keyword evidence="8 10" id="KW-0067">ATP-binding</keyword>
<feature type="binding site" evidence="10">
    <location>
        <position position="101"/>
    </location>
    <ligand>
        <name>ATP</name>
        <dbReference type="ChEBI" id="CHEBI:30616"/>
    </ligand>
</feature>
<comment type="caution">
    <text evidence="10">Lacks conserved residue(s) required for the propagation of feature annotation.</text>
</comment>
<dbReference type="OrthoDB" id="10251185at2759"/>
<evidence type="ECO:0000256" key="8">
    <source>
        <dbReference type="ARBA" id="ARBA00022840"/>
    </source>
</evidence>
<dbReference type="EMBL" id="LK028576">
    <property type="protein sequence ID" value="CDS16134.1"/>
    <property type="molecule type" value="Genomic_DNA"/>
</dbReference>
<evidence type="ECO:0000256" key="9">
    <source>
        <dbReference type="ARBA" id="ARBA00023242"/>
    </source>
</evidence>
<keyword evidence="3 10" id="KW-0690">Ribosome biogenesis</keyword>
<name>A0A068WCH2_ECHGR</name>
<dbReference type="Proteomes" id="UP000492820">
    <property type="component" value="Unassembled WGS sequence"/>
</dbReference>
<evidence type="ECO:0000313" key="13">
    <source>
        <dbReference type="WBParaSite" id="EgrG_000855050"/>
    </source>
</evidence>
<dbReference type="HAMAP" id="MF_00039">
    <property type="entry name" value="Adenylate_kinase_AK6"/>
    <property type="match status" value="1"/>
</dbReference>
<feature type="binding site" evidence="10">
    <location>
        <position position="98"/>
    </location>
    <ligand>
        <name>ATP</name>
        <dbReference type="ChEBI" id="CHEBI:30616"/>
    </ligand>
</feature>
<dbReference type="GO" id="GO:0004017">
    <property type="term" value="F:AMP kinase activity"/>
    <property type="evidence" value="ECO:0007669"/>
    <property type="project" value="UniProtKB-UniRule"/>
</dbReference>
<keyword evidence="2 10" id="KW-0963">Cytoplasm</keyword>
<dbReference type="Pfam" id="PF13238">
    <property type="entry name" value="AAA_18"/>
    <property type="match status" value="1"/>
</dbReference>
<comment type="catalytic activity">
    <reaction evidence="1 10">
        <text>AMP + ATP = 2 ADP</text>
        <dbReference type="Rhea" id="RHEA:12973"/>
        <dbReference type="ChEBI" id="CHEBI:30616"/>
        <dbReference type="ChEBI" id="CHEBI:456215"/>
        <dbReference type="ChEBI" id="CHEBI:456216"/>
        <dbReference type="EC" id="2.7.4.3"/>
    </reaction>
</comment>
<evidence type="ECO:0000256" key="7">
    <source>
        <dbReference type="ARBA" id="ARBA00022777"/>
    </source>
</evidence>
<feature type="binding site" evidence="10">
    <location>
        <position position="100"/>
    </location>
    <ligand>
        <name>ATP</name>
        <dbReference type="ChEBI" id="CHEBI:30616"/>
    </ligand>
</feature>
<reference evidence="11 12" key="1">
    <citation type="journal article" date="2013" name="Nature">
        <title>The genomes of four tapeworm species reveal adaptations to parasitism.</title>
        <authorList>
            <person name="Tsai I.J."/>
            <person name="Zarowiecki M."/>
            <person name="Holroyd N."/>
            <person name="Garciarrubio A."/>
            <person name="Sanchez-Flores A."/>
            <person name="Brooks K.L."/>
            <person name="Tracey A."/>
            <person name="Bobes R.J."/>
            <person name="Fragoso G."/>
            <person name="Sciutto E."/>
            <person name="Aslett M."/>
            <person name="Beasley H."/>
            <person name="Bennett H.M."/>
            <person name="Cai J."/>
            <person name="Camicia F."/>
            <person name="Clark R."/>
            <person name="Cucher M."/>
            <person name="De Silva N."/>
            <person name="Day T.A."/>
            <person name="Deplazes P."/>
            <person name="Estrada K."/>
            <person name="Fernandez C."/>
            <person name="Holland P.W."/>
            <person name="Hou J."/>
            <person name="Hu S."/>
            <person name="Huckvale T."/>
            <person name="Hung S.S."/>
            <person name="Kamenetzky L."/>
            <person name="Keane J.A."/>
            <person name="Kiss F."/>
            <person name="Koziol U."/>
            <person name="Lambert O."/>
            <person name="Liu K."/>
            <person name="Luo X."/>
            <person name="Luo Y."/>
            <person name="Macchiaroli N."/>
            <person name="Nichol S."/>
            <person name="Paps J."/>
            <person name="Parkinson J."/>
            <person name="Pouchkina-Stantcheva N."/>
            <person name="Riddiford N."/>
            <person name="Rosenzvit M."/>
            <person name="Salinas G."/>
            <person name="Wasmuth J.D."/>
            <person name="Zamanian M."/>
            <person name="Zheng Y."/>
            <person name="Cai X."/>
            <person name="Soberon X."/>
            <person name="Olson P.D."/>
            <person name="Laclette J.P."/>
            <person name="Brehm K."/>
            <person name="Berriman M."/>
            <person name="Garciarrubio A."/>
            <person name="Bobes R.J."/>
            <person name="Fragoso G."/>
            <person name="Sanchez-Flores A."/>
            <person name="Estrada K."/>
            <person name="Cevallos M.A."/>
            <person name="Morett E."/>
            <person name="Gonzalez V."/>
            <person name="Portillo T."/>
            <person name="Ochoa-Leyva A."/>
            <person name="Jose M.V."/>
            <person name="Sciutto E."/>
            <person name="Landa A."/>
            <person name="Jimenez L."/>
            <person name="Valdes V."/>
            <person name="Carrero J.C."/>
            <person name="Larralde C."/>
            <person name="Morales-Montor J."/>
            <person name="Limon-Lason J."/>
            <person name="Soberon X."/>
            <person name="Laclette J.P."/>
        </authorList>
    </citation>
    <scope>NUCLEOTIDE SEQUENCE [LARGE SCALE GENOMIC DNA]</scope>
</reference>
<dbReference type="GO" id="GO:0006364">
    <property type="term" value="P:rRNA processing"/>
    <property type="evidence" value="ECO:0007669"/>
    <property type="project" value="UniProtKB-KW"/>
</dbReference>
<feature type="region of interest" description="NMPbind" evidence="10">
    <location>
        <begin position="118"/>
        <end position="141"/>
    </location>
</feature>
<evidence type="ECO:0000256" key="10">
    <source>
        <dbReference type="HAMAP-Rule" id="MF_03173"/>
    </source>
</evidence>
<comment type="subunit">
    <text evidence="10">Monomer and homodimer. Interacts with small ribosomal subunit protein uS11. Not a structural component of 43S pre-ribosomes, but transiently interacts with them by binding to uS11.</text>
</comment>
<feature type="binding site" evidence="10">
    <location>
        <position position="194"/>
    </location>
    <ligand>
        <name>ATP</name>
        <dbReference type="ChEBI" id="CHEBI:30616"/>
    </ligand>
</feature>
<sequence>MKLCVRSVGVPSARIQNDLKNIIGGVRSLVCELANNSKPSQSIQRLTYLTRVREDQGINKSFENTQTLNVLAVNLSTRTRNFLMDRVLPNILITGTPGCGKTTLATELARVSGLSYVSVNDIAKEGGLYDGFDEVNECHVLDEDRVIDEIEPKIQEGGQILDYHSCDFFPERWFDAIFVLRTDNQILYPRLASRGYNSKKIQDLIHCEIVQVVLDEARDSYDAEIVHELKSDTPENLTQNIERIAAWIQLWKKNHSK</sequence>
<evidence type="ECO:0000313" key="12">
    <source>
        <dbReference type="Proteomes" id="UP000492820"/>
    </source>
</evidence>
<dbReference type="GO" id="GO:0005524">
    <property type="term" value="F:ATP binding"/>
    <property type="evidence" value="ECO:0007669"/>
    <property type="project" value="UniProtKB-KW"/>
</dbReference>
<dbReference type="Gene3D" id="3.40.50.300">
    <property type="entry name" value="P-loop containing nucleotide triphosphate hydrolases"/>
    <property type="match status" value="1"/>
</dbReference>
<protein>
    <recommendedName>
        <fullName evidence="10">Adenylate kinase isoenzyme 6 homolog</fullName>
        <shortName evidence="10">AK6</shortName>
        <ecNumber evidence="10">2.7.4.3</ecNumber>
    </recommendedName>
    <alternativeName>
        <fullName evidence="10">Dual activity adenylate kinase/ATPase</fullName>
        <shortName evidence="10">AK/ATPase</shortName>
    </alternativeName>
</protein>
<feature type="region of interest" description="LID" evidence="10">
    <location>
        <begin position="193"/>
        <end position="203"/>
    </location>
</feature>
<accession>A0A068WCH2</accession>
<dbReference type="InterPro" id="IPR020618">
    <property type="entry name" value="Adenyl_kinase_AK6"/>
</dbReference>
<dbReference type="AlphaFoldDB" id="A0A068WCH2"/>
<dbReference type="GO" id="GO:0005737">
    <property type="term" value="C:cytoplasm"/>
    <property type="evidence" value="ECO:0007669"/>
    <property type="project" value="UniProtKB-SubCell"/>
</dbReference>
<feature type="binding site" evidence="10">
    <location>
        <position position="102"/>
    </location>
    <ligand>
        <name>ATP</name>
        <dbReference type="ChEBI" id="CHEBI:30616"/>
    </ligand>
</feature>
<evidence type="ECO:0000256" key="4">
    <source>
        <dbReference type="ARBA" id="ARBA00022552"/>
    </source>
</evidence>
<evidence type="ECO:0000313" key="11">
    <source>
        <dbReference type="EMBL" id="CDS16134.1"/>
    </source>
</evidence>
<keyword evidence="9 10" id="KW-0539">Nucleus</keyword>
<reference evidence="13" key="3">
    <citation type="submission" date="2020-10" db="UniProtKB">
        <authorList>
            <consortium name="WormBaseParasite"/>
        </authorList>
    </citation>
    <scope>IDENTIFICATION</scope>
</reference>
<evidence type="ECO:0000256" key="3">
    <source>
        <dbReference type="ARBA" id="ARBA00022517"/>
    </source>
</evidence>
<keyword evidence="6 10" id="KW-0547">Nucleotide-binding</keyword>
<comment type="function">
    <text evidence="10">Broad-specificity nucleoside monophosphate (NMP) kinase that catalyzes the reversible transfer of the terminal phosphate group between nucleoside triphosphates and monophosphates. Has also ATPase activity. Involved in the late cytoplasmic maturation steps of the 40S ribosomal particles, specifically 18S rRNA maturation. While NMP activity is not required for ribosome maturation, ATPase activity is. Associates transiently with small ribosomal subunit protein uS11. ATP hydrolysis breaks the interaction with uS11. May temporarily remove uS11 from the ribosome to enable a conformational change of the ribosomal RNA that is needed for the final maturation step of the small ribosomal subunit. Its NMP activity may have a role in nuclear energy homeostasis.</text>
</comment>
<dbReference type="FunFam" id="3.40.50.300:FF:000372">
    <property type="entry name" value="Adenylate kinase isoenzyme 6 homolog"/>
    <property type="match status" value="1"/>
</dbReference>
<dbReference type="GO" id="GO:0042274">
    <property type="term" value="P:ribosomal small subunit biogenesis"/>
    <property type="evidence" value="ECO:0007669"/>
    <property type="project" value="UniProtKB-UniRule"/>
</dbReference>
<keyword evidence="4 10" id="KW-0698">rRNA processing</keyword>
<feature type="binding site" evidence="10">
    <location>
        <position position="103"/>
    </location>
    <ligand>
        <name>ATP</name>
        <dbReference type="ChEBI" id="CHEBI:30616"/>
    </ligand>
</feature>
<proteinExistence type="inferred from homology"/>
<reference evidence="11" key="2">
    <citation type="submission" date="2014-06" db="EMBL/GenBank/DDBJ databases">
        <authorList>
            <person name="Aslett M."/>
        </authorList>
    </citation>
    <scope>NUCLEOTIDE SEQUENCE</scope>
</reference>
<dbReference type="EC" id="2.7.4.3" evidence="10"/>
<evidence type="ECO:0000256" key="5">
    <source>
        <dbReference type="ARBA" id="ARBA00022679"/>
    </source>
</evidence>
<keyword evidence="5 10" id="KW-0808">Transferase</keyword>
<dbReference type="GO" id="GO:0005634">
    <property type="term" value="C:nucleus"/>
    <property type="evidence" value="ECO:0007669"/>
    <property type="project" value="UniProtKB-SubCell"/>
</dbReference>
<dbReference type="PANTHER" id="PTHR12595">
    <property type="entry name" value="POS9-ACTIVATING FACTOR FAP7-RELATED"/>
    <property type="match status" value="1"/>
</dbReference>
<dbReference type="PANTHER" id="PTHR12595:SF0">
    <property type="entry name" value="ADENYLATE KINASE ISOENZYME 6"/>
    <property type="match status" value="1"/>
</dbReference>
<dbReference type="WBParaSite" id="EgrG_000855050">
    <property type="protein sequence ID" value="EgrG_000855050"/>
    <property type="gene ID" value="EgrG_000855050"/>
</dbReference>
<gene>
    <name evidence="11" type="ORF">EgrG_000855050</name>
</gene>
<organism evidence="11">
    <name type="scientific">Echinococcus granulosus</name>
    <name type="common">Hydatid tapeworm</name>
    <dbReference type="NCBI Taxonomy" id="6210"/>
    <lineage>
        <taxon>Eukaryota</taxon>
        <taxon>Metazoa</taxon>
        <taxon>Spiralia</taxon>
        <taxon>Lophotrochozoa</taxon>
        <taxon>Platyhelminthes</taxon>
        <taxon>Cestoda</taxon>
        <taxon>Eucestoda</taxon>
        <taxon>Cyclophyllidea</taxon>
        <taxon>Taeniidae</taxon>
        <taxon>Echinococcus</taxon>
        <taxon>Echinococcus granulosus group</taxon>
    </lineage>
</organism>